<evidence type="ECO:0000256" key="2">
    <source>
        <dbReference type="SAM" id="SignalP"/>
    </source>
</evidence>
<evidence type="ECO:0000313" key="3">
    <source>
        <dbReference type="EMBL" id="RMC06598.1"/>
    </source>
</evidence>
<keyword evidence="2" id="KW-0732">Signal</keyword>
<organism evidence="3 4">
    <name type="scientific">Hirundo rustica rustica</name>
    <dbReference type="NCBI Taxonomy" id="333673"/>
    <lineage>
        <taxon>Eukaryota</taxon>
        <taxon>Metazoa</taxon>
        <taxon>Chordata</taxon>
        <taxon>Craniata</taxon>
        <taxon>Vertebrata</taxon>
        <taxon>Euteleostomi</taxon>
        <taxon>Archelosauria</taxon>
        <taxon>Archosauria</taxon>
        <taxon>Dinosauria</taxon>
        <taxon>Saurischia</taxon>
        <taxon>Theropoda</taxon>
        <taxon>Coelurosauria</taxon>
        <taxon>Aves</taxon>
        <taxon>Neognathae</taxon>
        <taxon>Neoaves</taxon>
        <taxon>Telluraves</taxon>
        <taxon>Australaves</taxon>
        <taxon>Passeriformes</taxon>
        <taxon>Sylvioidea</taxon>
        <taxon>Hirundinidae</taxon>
        <taxon>Hirundo</taxon>
    </lineage>
</organism>
<sequence>MADLMLVHSSLLELAQAAVPTTAETPWTVNCEFLCNVYCILAALKPQPATYPATGNDRAKVICPSIPESPDRDSRQVSKEGQKEGQPVPSDWLQGGHHHVVDVSQSKWCPPWDGLWEGRWDDRRSSLRTLATMNQFQSKAIETSAVALGLEARILPRMCSTLTKLYIQTNTPSGKA</sequence>
<dbReference type="AlphaFoldDB" id="A0A3M0K0V0"/>
<protein>
    <submittedName>
        <fullName evidence="3">Uncharacterized protein</fullName>
    </submittedName>
</protein>
<feature type="chain" id="PRO_5018279180" evidence="2">
    <location>
        <begin position="18"/>
        <end position="176"/>
    </location>
</feature>
<comment type="caution">
    <text evidence="3">The sequence shown here is derived from an EMBL/GenBank/DDBJ whole genome shotgun (WGS) entry which is preliminary data.</text>
</comment>
<gene>
    <name evidence="3" type="ORF">DUI87_16035</name>
</gene>
<feature type="signal peptide" evidence="2">
    <location>
        <begin position="1"/>
        <end position="17"/>
    </location>
</feature>
<accession>A0A3M0K0V0</accession>
<proteinExistence type="predicted"/>
<dbReference type="EMBL" id="QRBI01000120">
    <property type="protein sequence ID" value="RMC06598.1"/>
    <property type="molecule type" value="Genomic_DNA"/>
</dbReference>
<keyword evidence="4" id="KW-1185">Reference proteome</keyword>
<name>A0A3M0K0V0_HIRRU</name>
<feature type="region of interest" description="Disordered" evidence="1">
    <location>
        <begin position="64"/>
        <end position="95"/>
    </location>
</feature>
<evidence type="ECO:0000256" key="1">
    <source>
        <dbReference type="SAM" id="MobiDB-lite"/>
    </source>
</evidence>
<reference evidence="3 4" key="1">
    <citation type="submission" date="2018-07" db="EMBL/GenBank/DDBJ databases">
        <title>A high quality draft genome assembly of the barn swallow (H. rustica rustica).</title>
        <authorList>
            <person name="Formenti G."/>
            <person name="Chiara M."/>
            <person name="Poveda L."/>
            <person name="Francoijs K.-J."/>
            <person name="Bonisoli-Alquati A."/>
            <person name="Canova L."/>
            <person name="Gianfranceschi L."/>
            <person name="Horner D.S."/>
            <person name="Saino N."/>
        </authorList>
    </citation>
    <scope>NUCLEOTIDE SEQUENCE [LARGE SCALE GENOMIC DNA]</scope>
    <source>
        <strain evidence="3">Chelidonia</strain>
        <tissue evidence="3">Blood</tissue>
    </source>
</reference>
<evidence type="ECO:0000313" key="4">
    <source>
        <dbReference type="Proteomes" id="UP000269221"/>
    </source>
</evidence>
<feature type="compositionally biased region" description="Basic and acidic residues" evidence="1">
    <location>
        <begin position="69"/>
        <end position="83"/>
    </location>
</feature>
<dbReference type="Proteomes" id="UP000269221">
    <property type="component" value="Unassembled WGS sequence"/>
</dbReference>